<accession>A0A9Q3JRZ5</accession>
<comment type="caution">
    <text evidence="2">The sequence shown here is derived from an EMBL/GenBank/DDBJ whole genome shotgun (WGS) entry which is preliminary data.</text>
</comment>
<gene>
    <name evidence="2" type="ORF">O181_107133</name>
</gene>
<dbReference type="AlphaFoldDB" id="A0A9Q3JRZ5"/>
<evidence type="ECO:0000313" key="3">
    <source>
        <dbReference type="Proteomes" id="UP000765509"/>
    </source>
</evidence>
<dbReference type="EMBL" id="AVOT02080839">
    <property type="protein sequence ID" value="MBW0567418.1"/>
    <property type="molecule type" value="Genomic_DNA"/>
</dbReference>
<keyword evidence="3" id="KW-1185">Reference proteome</keyword>
<dbReference type="Proteomes" id="UP000765509">
    <property type="component" value="Unassembled WGS sequence"/>
</dbReference>
<evidence type="ECO:0000256" key="1">
    <source>
        <dbReference type="SAM" id="MobiDB-lite"/>
    </source>
</evidence>
<feature type="region of interest" description="Disordered" evidence="1">
    <location>
        <begin position="115"/>
        <end position="139"/>
    </location>
</feature>
<sequence>MDLNQDIQVINPKEKNVIPEERHKWRVAELPSKQLLSICCRDIPVTVQELVYDRKAEGVRTSSNPLDRENKGISSSEKALSTRKYRGPSKLWTPISFKGKVKEIKAWLKHQSMLSEAQKENSPVKAYEASTSTKNRKEN</sequence>
<name>A0A9Q3JRZ5_9BASI</name>
<protein>
    <submittedName>
        <fullName evidence="2">Uncharacterized protein</fullName>
    </submittedName>
</protein>
<reference evidence="2" key="1">
    <citation type="submission" date="2021-03" db="EMBL/GenBank/DDBJ databases">
        <title>Draft genome sequence of rust myrtle Austropuccinia psidii MF-1, a brazilian biotype.</title>
        <authorList>
            <person name="Quecine M.C."/>
            <person name="Pachon D.M.R."/>
            <person name="Bonatelli M.L."/>
            <person name="Correr F.H."/>
            <person name="Franceschini L.M."/>
            <person name="Leite T.F."/>
            <person name="Margarido G.R.A."/>
            <person name="Almeida C.A."/>
            <person name="Ferrarezi J.A."/>
            <person name="Labate C.A."/>
        </authorList>
    </citation>
    <scope>NUCLEOTIDE SEQUENCE</scope>
    <source>
        <strain evidence="2">MF-1</strain>
    </source>
</reference>
<feature type="region of interest" description="Disordered" evidence="1">
    <location>
        <begin position="57"/>
        <end position="85"/>
    </location>
</feature>
<organism evidence="2 3">
    <name type="scientific">Austropuccinia psidii MF-1</name>
    <dbReference type="NCBI Taxonomy" id="1389203"/>
    <lineage>
        <taxon>Eukaryota</taxon>
        <taxon>Fungi</taxon>
        <taxon>Dikarya</taxon>
        <taxon>Basidiomycota</taxon>
        <taxon>Pucciniomycotina</taxon>
        <taxon>Pucciniomycetes</taxon>
        <taxon>Pucciniales</taxon>
        <taxon>Sphaerophragmiaceae</taxon>
        <taxon>Austropuccinia</taxon>
    </lineage>
</organism>
<proteinExistence type="predicted"/>
<evidence type="ECO:0000313" key="2">
    <source>
        <dbReference type="EMBL" id="MBW0567418.1"/>
    </source>
</evidence>